<organism evidence="2 3">
    <name type="scientific">Venatoribacter cucullus</name>
    <dbReference type="NCBI Taxonomy" id="2661630"/>
    <lineage>
        <taxon>Bacteria</taxon>
        <taxon>Pseudomonadati</taxon>
        <taxon>Pseudomonadota</taxon>
        <taxon>Gammaproteobacteria</taxon>
        <taxon>Oceanospirillales</taxon>
        <taxon>Oceanospirillaceae</taxon>
        <taxon>Venatoribacter</taxon>
    </lineage>
</organism>
<evidence type="ECO:0000313" key="2">
    <source>
        <dbReference type="EMBL" id="QQD23459.1"/>
    </source>
</evidence>
<dbReference type="Pfam" id="PF12048">
    <property type="entry name" value="DUF3530"/>
    <property type="match status" value="1"/>
</dbReference>
<reference evidence="2 3" key="1">
    <citation type="submission" date="2019-11" db="EMBL/GenBank/DDBJ databases">
        <title>Venatorbacter sp. nov. a predator of Campylobacter and other Gram-negative bacteria.</title>
        <authorList>
            <person name="Saeedi A."/>
            <person name="Cummings N.J."/>
            <person name="Connerton I.F."/>
            <person name="Connerton P.L."/>
        </authorList>
    </citation>
    <scope>NUCLEOTIDE SEQUENCE [LARGE SCALE GENOMIC DNA]</scope>
    <source>
        <strain evidence="2">XL5</strain>
    </source>
</reference>
<proteinExistence type="predicted"/>
<dbReference type="AlphaFoldDB" id="A0A9X7YN80"/>
<accession>A0A9X7YN80</accession>
<name>A0A9X7YN80_9GAMM</name>
<feature type="region of interest" description="Disordered" evidence="1">
    <location>
        <begin position="170"/>
        <end position="277"/>
    </location>
</feature>
<keyword evidence="3" id="KW-1185">Reference proteome</keyword>
<dbReference type="EMBL" id="CP046056">
    <property type="protein sequence ID" value="QQD23459.1"/>
    <property type="molecule type" value="Genomic_DNA"/>
</dbReference>
<gene>
    <name evidence="2" type="ORF">GJQ55_02705</name>
</gene>
<evidence type="ECO:0000256" key="1">
    <source>
        <dbReference type="SAM" id="MobiDB-lite"/>
    </source>
</evidence>
<feature type="compositionally biased region" description="Low complexity" evidence="1">
    <location>
        <begin position="253"/>
        <end position="277"/>
    </location>
</feature>
<dbReference type="KEGG" id="vcw:GJQ55_02705"/>
<feature type="compositionally biased region" description="Low complexity" evidence="1">
    <location>
        <begin position="37"/>
        <end position="49"/>
    </location>
</feature>
<dbReference type="RefSeq" id="WP_228345984.1">
    <property type="nucleotide sequence ID" value="NZ_CP046056.1"/>
</dbReference>
<protein>
    <submittedName>
        <fullName evidence="2">DUF3530 family protein</fullName>
    </submittedName>
</protein>
<evidence type="ECO:0000313" key="3">
    <source>
        <dbReference type="Proteomes" id="UP000596074"/>
    </source>
</evidence>
<feature type="compositionally biased region" description="Low complexity" evidence="1">
    <location>
        <begin position="188"/>
        <end position="216"/>
    </location>
</feature>
<feature type="compositionally biased region" description="Pro residues" evidence="1">
    <location>
        <begin position="170"/>
        <end position="187"/>
    </location>
</feature>
<dbReference type="InterPro" id="IPR022529">
    <property type="entry name" value="DUF3530"/>
</dbReference>
<feature type="compositionally biased region" description="Low complexity" evidence="1">
    <location>
        <begin position="57"/>
        <end position="73"/>
    </location>
</feature>
<sequence>MPDCRYLMFLVHLPRWFGAALLWLSLGAGPLPAWAEDAEAEPATAAAEADTAETADTEAATGADTEAAAPGADSGSALPPRVTPDLPHNREQSVIRHLQQHQRPHEAVAMVAGETAFTGLLLRNRSRNPQGGVLILHDQGQHSHWPDSAGPLREYLPDYGWTTLSIALPDAPPATLPPRSEPLPPTPANADSETAAEATDAASDNDNSAAADTAAENIPTAPEPADSNGLAGPGTSDSNASNDSATLVSDNEPALPRLTGLPPLPETTTAAEPEVPAPSAADHYREQMLQRISAGVSQLQSMGQMNLVIVAHGHSAAWAIAWLQQQQPAAANGEEEGYALVLIDALENSYAPLRLQDALSGLQLPLLDLLTPYNRNSEFTNRERAGRMHSQQREAYQQIRIPALSLRADYANTVTRRVRGWLKTNAAGRELEG</sequence>
<feature type="region of interest" description="Disordered" evidence="1">
    <location>
        <begin position="37"/>
        <end position="87"/>
    </location>
</feature>
<dbReference type="Proteomes" id="UP000596074">
    <property type="component" value="Chromosome"/>
</dbReference>
<feature type="compositionally biased region" description="Polar residues" evidence="1">
    <location>
        <begin position="235"/>
        <end position="249"/>
    </location>
</feature>